<dbReference type="EMBL" id="JANPWB010000005">
    <property type="protein sequence ID" value="KAJ1186418.1"/>
    <property type="molecule type" value="Genomic_DNA"/>
</dbReference>
<protein>
    <submittedName>
        <fullName evidence="2">Uncharacterized protein</fullName>
    </submittedName>
</protein>
<feature type="compositionally biased region" description="Basic residues" evidence="1">
    <location>
        <begin position="1"/>
        <end position="10"/>
    </location>
</feature>
<proteinExistence type="predicted"/>
<reference evidence="2" key="1">
    <citation type="journal article" date="2022" name="bioRxiv">
        <title>Sequencing and chromosome-scale assembly of the giantPleurodeles waltlgenome.</title>
        <authorList>
            <person name="Brown T."/>
            <person name="Elewa A."/>
            <person name="Iarovenko S."/>
            <person name="Subramanian E."/>
            <person name="Araus A.J."/>
            <person name="Petzold A."/>
            <person name="Susuki M."/>
            <person name="Suzuki K.-i.T."/>
            <person name="Hayashi T."/>
            <person name="Toyoda A."/>
            <person name="Oliveira C."/>
            <person name="Osipova E."/>
            <person name="Leigh N.D."/>
            <person name="Simon A."/>
            <person name="Yun M.H."/>
        </authorList>
    </citation>
    <scope>NUCLEOTIDE SEQUENCE</scope>
    <source>
        <strain evidence="2">20211129_DDA</strain>
        <tissue evidence="2">Liver</tissue>
    </source>
</reference>
<evidence type="ECO:0000313" key="3">
    <source>
        <dbReference type="Proteomes" id="UP001066276"/>
    </source>
</evidence>
<feature type="region of interest" description="Disordered" evidence="1">
    <location>
        <begin position="66"/>
        <end position="179"/>
    </location>
</feature>
<gene>
    <name evidence="2" type="ORF">NDU88_003199</name>
</gene>
<evidence type="ECO:0000256" key="1">
    <source>
        <dbReference type="SAM" id="MobiDB-lite"/>
    </source>
</evidence>
<accession>A0AAV7UC34</accession>
<organism evidence="2 3">
    <name type="scientific">Pleurodeles waltl</name>
    <name type="common">Iberian ribbed newt</name>
    <dbReference type="NCBI Taxonomy" id="8319"/>
    <lineage>
        <taxon>Eukaryota</taxon>
        <taxon>Metazoa</taxon>
        <taxon>Chordata</taxon>
        <taxon>Craniata</taxon>
        <taxon>Vertebrata</taxon>
        <taxon>Euteleostomi</taxon>
        <taxon>Amphibia</taxon>
        <taxon>Batrachia</taxon>
        <taxon>Caudata</taxon>
        <taxon>Salamandroidea</taxon>
        <taxon>Salamandridae</taxon>
        <taxon>Pleurodelinae</taxon>
        <taxon>Pleurodeles</taxon>
    </lineage>
</organism>
<sequence length="233" mass="25130">MAKCERKHPAKVADYDSKPTRKQKPQAKPRVTLSPELDDHLQVMLMAAMQLVAQKGKVWVDIQVSQPREQEQRQGRSRQPRQRPVHESDRPVHTPSRKRLAAITAASARNKGPQRVQSGGNIANRFREASRSESPKVHKAPLVADSSGEGSSSSEEDKQPSSPVASMTAAAETGGVQQTNGHSELIAQCKNGKQACAGKASGSMTNLGTQVGVVNTIQQGPQSGSEAQYRTPL</sequence>
<name>A0AAV7UC34_PLEWA</name>
<feature type="region of interest" description="Disordered" evidence="1">
    <location>
        <begin position="1"/>
        <end position="35"/>
    </location>
</feature>
<feature type="compositionally biased region" description="Basic and acidic residues" evidence="1">
    <location>
        <begin position="125"/>
        <end position="136"/>
    </location>
</feature>
<keyword evidence="3" id="KW-1185">Reference proteome</keyword>
<dbReference type="Proteomes" id="UP001066276">
    <property type="component" value="Chromosome 3_1"/>
</dbReference>
<evidence type="ECO:0000313" key="2">
    <source>
        <dbReference type="EMBL" id="KAJ1186418.1"/>
    </source>
</evidence>
<comment type="caution">
    <text evidence="2">The sequence shown here is derived from an EMBL/GenBank/DDBJ whole genome shotgun (WGS) entry which is preliminary data.</text>
</comment>
<dbReference type="AlphaFoldDB" id="A0AAV7UC34"/>